<accession>A0ABD1PGZ5</accession>
<keyword evidence="3" id="KW-1185">Reference proteome</keyword>
<feature type="coiled-coil region" evidence="1">
    <location>
        <begin position="28"/>
        <end position="83"/>
    </location>
</feature>
<organism evidence="2 3">
    <name type="scientific">Abeliophyllum distichum</name>
    <dbReference type="NCBI Taxonomy" id="126358"/>
    <lineage>
        <taxon>Eukaryota</taxon>
        <taxon>Viridiplantae</taxon>
        <taxon>Streptophyta</taxon>
        <taxon>Embryophyta</taxon>
        <taxon>Tracheophyta</taxon>
        <taxon>Spermatophyta</taxon>
        <taxon>Magnoliopsida</taxon>
        <taxon>eudicotyledons</taxon>
        <taxon>Gunneridae</taxon>
        <taxon>Pentapetalae</taxon>
        <taxon>asterids</taxon>
        <taxon>lamiids</taxon>
        <taxon>Lamiales</taxon>
        <taxon>Oleaceae</taxon>
        <taxon>Forsythieae</taxon>
        <taxon>Abeliophyllum</taxon>
    </lineage>
</organism>
<sequence length="107" mass="12482">MAEASKSDKHRQTLERLQVALESMRTTFEQLQVGLKESEANILQLTKKLDDANDAQRVTTKALEAANEEKRQLNEDSTSHLLEVADCERRLRWPRPRLEAKRELRRL</sequence>
<evidence type="ECO:0000313" key="3">
    <source>
        <dbReference type="Proteomes" id="UP001604336"/>
    </source>
</evidence>
<reference evidence="3" key="1">
    <citation type="submission" date="2024-07" db="EMBL/GenBank/DDBJ databases">
        <title>Two chromosome-level genome assemblies of Korean endemic species Abeliophyllum distichum and Forsythia ovata (Oleaceae).</title>
        <authorList>
            <person name="Jang H."/>
        </authorList>
    </citation>
    <scope>NUCLEOTIDE SEQUENCE [LARGE SCALE GENOMIC DNA]</scope>
</reference>
<dbReference type="EMBL" id="JBFOLK010000014">
    <property type="protein sequence ID" value="KAL2462309.1"/>
    <property type="molecule type" value="Genomic_DNA"/>
</dbReference>
<protein>
    <submittedName>
        <fullName evidence="2">Uncharacterized protein</fullName>
    </submittedName>
</protein>
<dbReference type="AlphaFoldDB" id="A0ABD1PGZ5"/>
<gene>
    <name evidence="2" type="ORF">Adt_45729</name>
</gene>
<dbReference type="Proteomes" id="UP001604336">
    <property type="component" value="Unassembled WGS sequence"/>
</dbReference>
<evidence type="ECO:0000256" key="1">
    <source>
        <dbReference type="SAM" id="Coils"/>
    </source>
</evidence>
<keyword evidence="1" id="KW-0175">Coiled coil</keyword>
<name>A0ABD1PGZ5_9LAMI</name>
<evidence type="ECO:0000313" key="2">
    <source>
        <dbReference type="EMBL" id="KAL2462309.1"/>
    </source>
</evidence>
<proteinExistence type="predicted"/>
<comment type="caution">
    <text evidence="2">The sequence shown here is derived from an EMBL/GenBank/DDBJ whole genome shotgun (WGS) entry which is preliminary data.</text>
</comment>